<feature type="chain" id="PRO_5039676929" evidence="2">
    <location>
        <begin position="24"/>
        <end position="349"/>
    </location>
</feature>
<dbReference type="EMBL" id="DVFJ01000014">
    <property type="protein sequence ID" value="HIQ71574.1"/>
    <property type="molecule type" value="Genomic_DNA"/>
</dbReference>
<evidence type="ECO:0000256" key="1">
    <source>
        <dbReference type="SAM" id="MobiDB-lite"/>
    </source>
</evidence>
<dbReference type="InterPro" id="IPR011055">
    <property type="entry name" value="Dup_hybrid_motif"/>
</dbReference>
<sequence length="349" mass="37803">MSKRRMACALLALSLFVPALAQADIQVTEAYRSFIYKNDVRRDKKVAYYDNVYAVNHGEYLLQPFSADVPAEYFVDDGAGAYALSPIVLDVTDAMRARLYGADVGETALYYGQYCERVENRAGDWGFSGIHEGVDFRNAAGCDVYAILGGEVLKRGGDKDGTVAIYNADYDVTVLYLHVRDVPLKVGQVVQPGERIGCEGDKGSGSEYTHVEVRKGEQKWPNAYRNAQLESDDPYAVMIVALNLPESTREPITARAAAEAEAARIAAEEEAARIAAEEEAARLAAEEEAARLAAEEAARLAAEEAARATPTPSPEPTATPVPTPTPEPTPEVLDELPDDPADDGYGFAE</sequence>
<evidence type="ECO:0000256" key="2">
    <source>
        <dbReference type="SAM" id="SignalP"/>
    </source>
</evidence>
<feature type="compositionally biased region" description="Basic and acidic residues" evidence="1">
    <location>
        <begin position="294"/>
        <end position="306"/>
    </location>
</feature>
<proteinExistence type="predicted"/>
<dbReference type="InterPro" id="IPR050570">
    <property type="entry name" value="Cell_wall_metabolism_enzyme"/>
</dbReference>
<dbReference type="Pfam" id="PF01551">
    <property type="entry name" value="Peptidase_M23"/>
    <property type="match status" value="1"/>
</dbReference>
<evidence type="ECO:0000259" key="3">
    <source>
        <dbReference type="Pfam" id="PF01551"/>
    </source>
</evidence>
<feature type="region of interest" description="Disordered" evidence="1">
    <location>
        <begin position="294"/>
        <end position="349"/>
    </location>
</feature>
<evidence type="ECO:0000313" key="5">
    <source>
        <dbReference type="Proteomes" id="UP000886887"/>
    </source>
</evidence>
<dbReference type="PANTHER" id="PTHR21666">
    <property type="entry name" value="PEPTIDASE-RELATED"/>
    <property type="match status" value="1"/>
</dbReference>
<protein>
    <submittedName>
        <fullName evidence="4">M23 family metallopeptidase</fullName>
    </submittedName>
</protein>
<feature type="compositionally biased region" description="Acidic residues" evidence="1">
    <location>
        <begin position="332"/>
        <end position="342"/>
    </location>
</feature>
<accession>A0A9D0Z9R0</accession>
<dbReference type="AlphaFoldDB" id="A0A9D0Z9R0"/>
<name>A0A9D0Z9R0_9FIRM</name>
<reference evidence="4" key="2">
    <citation type="journal article" date="2021" name="PeerJ">
        <title>Extensive microbial diversity within the chicken gut microbiome revealed by metagenomics and culture.</title>
        <authorList>
            <person name="Gilroy R."/>
            <person name="Ravi A."/>
            <person name="Getino M."/>
            <person name="Pursley I."/>
            <person name="Horton D.L."/>
            <person name="Alikhan N.F."/>
            <person name="Baker D."/>
            <person name="Gharbi K."/>
            <person name="Hall N."/>
            <person name="Watson M."/>
            <person name="Adriaenssens E.M."/>
            <person name="Foster-Nyarko E."/>
            <person name="Jarju S."/>
            <person name="Secka A."/>
            <person name="Antonio M."/>
            <person name="Oren A."/>
            <person name="Chaudhuri R.R."/>
            <person name="La Ragione R."/>
            <person name="Hildebrand F."/>
            <person name="Pallen M.J."/>
        </authorList>
    </citation>
    <scope>NUCLEOTIDE SEQUENCE</scope>
    <source>
        <strain evidence="4">ChiSxjej2B14-6234</strain>
    </source>
</reference>
<feature type="signal peptide" evidence="2">
    <location>
        <begin position="1"/>
        <end position="23"/>
    </location>
</feature>
<keyword evidence="2" id="KW-0732">Signal</keyword>
<dbReference type="InterPro" id="IPR016047">
    <property type="entry name" value="M23ase_b-sheet_dom"/>
</dbReference>
<dbReference type="CDD" id="cd12797">
    <property type="entry name" value="M23_peptidase"/>
    <property type="match status" value="1"/>
</dbReference>
<feature type="compositionally biased region" description="Pro residues" evidence="1">
    <location>
        <begin position="311"/>
        <end position="329"/>
    </location>
</feature>
<comment type="caution">
    <text evidence="4">The sequence shown here is derived from an EMBL/GenBank/DDBJ whole genome shotgun (WGS) entry which is preliminary data.</text>
</comment>
<gene>
    <name evidence="4" type="ORF">IAB73_05120</name>
</gene>
<reference evidence="4" key="1">
    <citation type="submission" date="2020-10" db="EMBL/GenBank/DDBJ databases">
        <authorList>
            <person name="Gilroy R."/>
        </authorList>
    </citation>
    <scope>NUCLEOTIDE SEQUENCE</scope>
    <source>
        <strain evidence="4">ChiSxjej2B14-6234</strain>
    </source>
</reference>
<dbReference type="GO" id="GO:0004222">
    <property type="term" value="F:metalloendopeptidase activity"/>
    <property type="evidence" value="ECO:0007669"/>
    <property type="project" value="TreeGrafter"/>
</dbReference>
<dbReference type="PANTHER" id="PTHR21666:SF270">
    <property type="entry name" value="MUREIN HYDROLASE ACTIVATOR ENVC"/>
    <property type="match status" value="1"/>
</dbReference>
<dbReference type="Gene3D" id="2.70.70.10">
    <property type="entry name" value="Glucose Permease (Domain IIA)"/>
    <property type="match status" value="1"/>
</dbReference>
<dbReference type="Proteomes" id="UP000886887">
    <property type="component" value="Unassembled WGS sequence"/>
</dbReference>
<dbReference type="SUPFAM" id="SSF51261">
    <property type="entry name" value="Duplicated hybrid motif"/>
    <property type="match status" value="1"/>
</dbReference>
<evidence type="ECO:0000313" key="4">
    <source>
        <dbReference type="EMBL" id="HIQ71574.1"/>
    </source>
</evidence>
<organism evidence="4 5">
    <name type="scientific">Candidatus Onthenecus intestinigallinarum</name>
    <dbReference type="NCBI Taxonomy" id="2840875"/>
    <lineage>
        <taxon>Bacteria</taxon>
        <taxon>Bacillati</taxon>
        <taxon>Bacillota</taxon>
        <taxon>Clostridia</taxon>
        <taxon>Eubacteriales</taxon>
        <taxon>Candidatus Onthenecus</taxon>
    </lineage>
</organism>
<feature type="domain" description="M23ase beta-sheet core" evidence="3">
    <location>
        <begin position="130"/>
        <end position="218"/>
    </location>
</feature>